<keyword evidence="4" id="KW-1185">Reference proteome</keyword>
<evidence type="ECO:0000313" key="3">
    <source>
        <dbReference type="EMBL" id="KAF8696329.1"/>
    </source>
</evidence>
<dbReference type="OrthoDB" id="667227at2759"/>
<comment type="caution">
    <text evidence="3">The sequence shown here is derived from an EMBL/GenBank/DDBJ whole genome shotgun (WGS) entry which is preliminary data.</text>
</comment>
<dbReference type="PANTHER" id="PTHR33065:SF88">
    <property type="entry name" value="OS11G0104220 PROTEIN"/>
    <property type="match status" value="1"/>
</dbReference>
<name>A0A835BF87_9POAL</name>
<gene>
    <name evidence="3" type="ORF">HU200_037236</name>
</gene>
<evidence type="ECO:0000259" key="2">
    <source>
        <dbReference type="Pfam" id="PF20241"/>
    </source>
</evidence>
<dbReference type="EMBL" id="JACEFO010001882">
    <property type="protein sequence ID" value="KAF8696329.1"/>
    <property type="molecule type" value="Genomic_DNA"/>
</dbReference>
<dbReference type="Gramene" id="Dexi5B01G0026320.1">
    <property type="protein sequence ID" value="Dexi5B01G0026320.1:cds"/>
    <property type="gene ID" value="Dexi5B01G0026320"/>
</dbReference>
<reference evidence="3" key="1">
    <citation type="submission" date="2020-07" db="EMBL/GenBank/DDBJ databases">
        <title>Genome sequence and genetic diversity analysis of an under-domesticated orphan crop, white fonio (Digitaria exilis).</title>
        <authorList>
            <person name="Bennetzen J.L."/>
            <person name="Chen S."/>
            <person name="Ma X."/>
            <person name="Wang X."/>
            <person name="Yssel A.E.J."/>
            <person name="Chaluvadi S.R."/>
            <person name="Johnson M."/>
            <person name="Gangashetty P."/>
            <person name="Hamidou F."/>
            <person name="Sanogo M.D."/>
            <person name="Zwaenepoel A."/>
            <person name="Wallace J."/>
            <person name="Van De Peer Y."/>
            <person name="Van Deynze A."/>
        </authorList>
    </citation>
    <scope>NUCLEOTIDE SEQUENCE</scope>
    <source>
        <tissue evidence="3">Leaves</tissue>
    </source>
</reference>
<feature type="domain" description="DUF6598" evidence="2">
    <location>
        <begin position="145"/>
        <end position="383"/>
    </location>
</feature>
<dbReference type="PANTHER" id="PTHR33065">
    <property type="entry name" value="OS07G0486400 PROTEIN"/>
    <property type="match status" value="1"/>
</dbReference>
<dbReference type="Proteomes" id="UP000636709">
    <property type="component" value="Unassembled WGS sequence"/>
</dbReference>
<dbReference type="AlphaFoldDB" id="A0A835BF87"/>
<sequence length="389" mass="43446">MEPAWSGREAMTGKEQDHGTMSSSREDGRHGTEMDEEYEGKGIIFPIGDEFMPNLHQDSSPREENRYGTEIEEDCGVGVMTKKQRVEDEEEQVVGGLKEFRRFWEESMSPYFGPLTATTAGSEFGPMRYTDSRPPSYGGIPYDALEIFSIKVTELKGLEWPIRVFGLVAARDSMDHKRNVLFDRSEENAQTLTEKDSSLVLTGPTRAIALIDPPEFEVELRVLGSRPSGGKILSAVYFEYTNRNSATTGLVQTWTETSKRSTIEVKCSQLNAPLEATIELCHSEGSVDFHGRFYAHMEHMGEEHIVLLDSRDHKVTLKPDGHVMLSRKVVLVQEGAKLVLGVKAWQNGDVDSAVMDTAVFPARFHGRSNGCFDVGFCKMSISVAWSVLC</sequence>
<protein>
    <recommendedName>
        <fullName evidence="2">DUF6598 domain-containing protein</fullName>
    </recommendedName>
</protein>
<dbReference type="Pfam" id="PF20241">
    <property type="entry name" value="DUF6598"/>
    <property type="match status" value="1"/>
</dbReference>
<dbReference type="InterPro" id="IPR046533">
    <property type="entry name" value="DUF6598"/>
</dbReference>
<evidence type="ECO:0000313" key="4">
    <source>
        <dbReference type="Proteomes" id="UP000636709"/>
    </source>
</evidence>
<evidence type="ECO:0000256" key="1">
    <source>
        <dbReference type="SAM" id="MobiDB-lite"/>
    </source>
</evidence>
<feature type="compositionally biased region" description="Basic and acidic residues" evidence="1">
    <location>
        <begin position="11"/>
        <end position="33"/>
    </location>
</feature>
<proteinExistence type="predicted"/>
<accession>A0A835BF87</accession>
<feature type="region of interest" description="Disordered" evidence="1">
    <location>
        <begin position="1"/>
        <end position="36"/>
    </location>
</feature>
<organism evidence="3 4">
    <name type="scientific">Digitaria exilis</name>
    <dbReference type="NCBI Taxonomy" id="1010633"/>
    <lineage>
        <taxon>Eukaryota</taxon>
        <taxon>Viridiplantae</taxon>
        <taxon>Streptophyta</taxon>
        <taxon>Embryophyta</taxon>
        <taxon>Tracheophyta</taxon>
        <taxon>Spermatophyta</taxon>
        <taxon>Magnoliopsida</taxon>
        <taxon>Liliopsida</taxon>
        <taxon>Poales</taxon>
        <taxon>Poaceae</taxon>
        <taxon>PACMAD clade</taxon>
        <taxon>Panicoideae</taxon>
        <taxon>Panicodae</taxon>
        <taxon>Paniceae</taxon>
        <taxon>Anthephorinae</taxon>
        <taxon>Digitaria</taxon>
    </lineage>
</organism>